<sequence>MRKKKVTYIITNIPNNTPPSSELVSQIQLVRKTLFSRNLAAEEIVSKFFPVGAYNRRCIIFFDETKTPSGYLCLQTYKIQKLDIAIFRNQVALLNKIRGKVAIKGHILVYLFSDWRVYLKKCYLLYYMINPLSYALVMKFLQNGAWPGYQHGGSTTHIEKYRQIITEIDRSVVEVNGVFVHESNDGAVVEEIDLIEDSDTAFFLQKNAGYTHGDGLVVLAEINVSKLVTYLIRYFSRKWVKNTRTKVS</sequence>
<proteinExistence type="predicted"/>
<dbReference type="AlphaFoldDB" id="A0A4R3Z6W4"/>
<organism evidence="1 2">
    <name type="scientific">Biostraticola tofi</name>
    <dbReference type="NCBI Taxonomy" id="466109"/>
    <lineage>
        <taxon>Bacteria</taxon>
        <taxon>Pseudomonadati</taxon>
        <taxon>Pseudomonadota</taxon>
        <taxon>Gammaproteobacteria</taxon>
        <taxon>Enterobacterales</taxon>
        <taxon>Bruguierivoracaceae</taxon>
        <taxon>Biostraticola</taxon>
    </lineage>
</organism>
<name>A0A4R3Z6W4_9GAMM</name>
<dbReference type="EMBL" id="SMCR01000001">
    <property type="protein sequence ID" value="TCV99779.1"/>
    <property type="molecule type" value="Genomic_DNA"/>
</dbReference>
<dbReference type="Proteomes" id="UP000295719">
    <property type="component" value="Unassembled WGS sequence"/>
</dbReference>
<reference evidence="1 2" key="1">
    <citation type="submission" date="2019-03" db="EMBL/GenBank/DDBJ databases">
        <title>Genomic Encyclopedia of Type Strains, Phase IV (KMG-IV): sequencing the most valuable type-strain genomes for metagenomic binning, comparative biology and taxonomic classification.</title>
        <authorList>
            <person name="Goeker M."/>
        </authorList>
    </citation>
    <scope>NUCLEOTIDE SEQUENCE [LARGE SCALE GENOMIC DNA]</scope>
    <source>
        <strain evidence="1 2">DSM 19580</strain>
    </source>
</reference>
<dbReference type="RefSeq" id="WP_131863323.1">
    <property type="nucleotide sequence ID" value="NZ_SMCR01000001.1"/>
</dbReference>
<evidence type="ECO:0000313" key="1">
    <source>
        <dbReference type="EMBL" id="TCV99779.1"/>
    </source>
</evidence>
<dbReference type="OrthoDB" id="333393at2"/>
<protein>
    <submittedName>
        <fullName evidence="1">Uncharacterized protein</fullName>
    </submittedName>
</protein>
<comment type="caution">
    <text evidence="1">The sequence shown here is derived from an EMBL/GenBank/DDBJ whole genome shotgun (WGS) entry which is preliminary data.</text>
</comment>
<accession>A0A4R3Z6W4</accession>
<evidence type="ECO:0000313" key="2">
    <source>
        <dbReference type="Proteomes" id="UP000295719"/>
    </source>
</evidence>
<gene>
    <name evidence="1" type="ORF">EDC52_101116</name>
</gene>
<keyword evidence="2" id="KW-1185">Reference proteome</keyword>